<feature type="compositionally biased region" description="Acidic residues" evidence="1">
    <location>
        <begin position="624"/>
        <end position="633"/>
    </location>
</feature>
<feature type="chain" id="PRO_5015198503" evidence="2">
    <location>
        <begin position="21"/>
        <end position="862"/>
    </location>
</feature>
<feature type="domain" description="GH16" evidence="3">
    <location>
        <begin position="30"/>
        <end position="231"/>
    </location>
</feature>
<evidence type="ECO:0000313" key="5">
    <source>
        <dbReference type="Proteomes" id="UP000094444"/>
    </source>
</evidence>
<protein>
    <submittedName>
        <fullName evidence="4">Extracellular cell wall glucanase Crf1</fullName>
    </submittedName>
</protein>
<accession>A0A2P5HQE4</accession>
<feature type="region of interest" description="Disordered" evidence="1">
    <location>
        <begin position="402"/>
        <end position="454"/>
    </location>
</feature>
<sequence length="862" mass="88915">MRILNAITSIGIIGITAVSANCNPLKETCAPIPGITSPIHQDFTKFSSIEDVKNSWTIADYASFRTDSKKGGVFPIEKRTDAPYIWTTGYFLYGHVDVMMQAAPGIAVISSAVLLLDTADEIDWEWSGNNYRQAKPNFEMTAGLHKYSIDWTAERLTWSIDGQLVRTLLRKDCDNADHQYPQTPSRFHLGVWVAGDPDRQAEGVRQWAGGNTDFTRLPYIAYVRSVDIEPSSKCAYYNYTDKSGSSNSVKCLAQLPHSVSSVVSSSALKTLGAAQPAPPTTSQVTSSSRASSSSSSSLTITAGTTLKNTASTRNGGSSSSPESSTGGTTSTNITSSRISQATGSLSSGSVRLSTSTVYKTTVLSTVTSCNTKVTSCPANKPLLSTVLVTDTVVDYTTVCPVTEGKDQSSAPKDLSTSPASKKDSSAITQTAAPSNLVSSSSKTGFTSTAKAASSNTRPPWWYWFVKPGKRPVTGESTASSPVSESTHDVSGEIAGTHSEQDAALSGTSGTSGTSETLAEPTNPPALMTTSVVYNTNVHTVTSCGLEVESCPAKSTVLSTEVVVAYTTVCPVSTESSAPPTGSPEPSPGSSDGPSQIRSVSLSPSSSSKSSEDSSPEQSLQASTSEDDGDDDDNNLVSLSSSTMSSSTDANDMPPPSTALAESQAASTSLMGFGHGGSASLYNTDTEVNASGSSTASAATLLTDKGAPPIAQNHAVPGMESSQAAGEHGSARRPAETGPTEAVHSSQATGLAAPVPASSDDGTLTTRSTITRTKTIRLTTTRPSTSTLFMFHRLVDHHQVVDVALSSAGPQGASGVAGAGTGTGQQPGGAKTTLATIAGAGRALEAVPGLLLLALAMGGGLFL</sequence>
<comment type="caution">
    <text evidence="4">The sequence shown here is derived from an EMBL/GenBank/DDBJ whole genome shotgun (WGS) entry which is preliminary data.</text>
</comment>
<dbReference type="GO" id="GO:0009277">
    <property type="term" value="C:fungal-type cell wall"/>
    <property type="evidence" value="ECO:0007669"/>
    <property type="project" value="TreeGrafter"/>
</dbReference>
<dbReference type="GO" id="GO:0031505">
    <property type="term" value="P:fungal-type cell wall organization"/>
    <property type="evidence" value="ECO:0007669"/>
    <property type="project" value="TreeGrafter"/>
</dbReference>
<dbReference type="GO" id="GO:0004553">
    <property type="term" value="F:hydrolase activity, hydrolyzing O-glycosyl compounds"/>
    <property type="evidence" value="ECO:0007669"/>
    <property type="project" value="InterPro"/>
</dbReference>
<dbReference type="AlphaFoldDB" id="A0A2P5HQE4"/>
<evidence type="ECO:0000313" key="4">
    <source>
        <dbReference type="EMBL" id="POS72474.1"/>
    </source>
</evidence>
<dbReference type="InterPro" id="IPR000757">
    <property type="entry name" value="Beta-glucanase-like"/>
</dbReference>
<dbReference type="Proteomes" id="UP000094444">
    <property type="component" value="Unassembled WGS sequence"/>
</dbReference>
<name>A0A2P5HQE4_DIAHE</name>
<evidence type="ECO:0000256" key="1">
    <source>
        <dbReference type="SAM" id="MobiDB-lite"/>
    </source>
</evidence>
<feature type="region of interest" description="Disordered" evidence="1">
    <location>
        <begin position="706"/>
        <end position="767"/>
    </location>
</feature>
<dbReference type="Pfam" id="PF00722">
    <property type="entry name" value="Glyco_hydro_16"/>
    <property type="match status" value="1"/>
</dbReference>
<feature type="region of interest" description="Disordered" evidence="1">
    <location>
        <begin position="571"/>
        <end position="665"/>
    </location>
</feature>
<dbReference type="GO" id="GO:0016757">
    <property type="term" value="F:glycosyltransferase activity"/>
    <property type="evidence" value="ECO:0007669"/>
    <property type="project" value="TreeGrafter"/>
</dbReference>
<organism evidence="4 5">
    <name type="scientific">Diaporthe helianthi</name>
    <dbReference type="NCBI Taxonomy" id="158607"/>
    <lineage>
        <taxon>Eukaryota</taxon>
        <taxon>Fungi</taxon>
        <taxon>Dikarya</taxon>
        <taxon>Ascomycota</taxon>
        <taxon>Pezizomycotina</taxon>
        <taxon>Sordariomycetes</taxon>
        <taxon>Sordariomycetidae</taxon>
        <taxon>Diaporthales</taxon>
        <taxon>Diaporthaceae</taxon>
        <taxon>Diaporthe</taxon>
    </lineage>
</organism>
<dbReference type="OrthoDB" id="4781at2759"/>
<dbReference type="GO" id="GO:0005975">
    <property type="term" value="P:carbohydrate metabolic process"/>
    <property type="evidence" value="ECO:0007669"/>
    <property type="project" value="InterPro"/>
</dbReference>
<feature type="compositionally biased region" description="Low complexity" evidence="1">
    <location>
        <begin position="502"/>
        <end position="519"/>
    </location>
</feature>
<feature type="signal peptide" evidence="2">
    <location>
        <begin position="1"/>
        <end position="20"/>
    </location>
</feature>
<keyword evidence="5" id="KW-1185">Reference proteome</keyword>
<feature type="compositionally biased region" description="Low complexity" evidence="1">
    <location>
        <begin position="280"/>
        <end position="348"/>
    </location>
</feature>
<dbReference type="InterPro" id="IPR013320">
    <property type="entry name" value="ConA-like_dom_sf"/>
</dbReference>
<dbReference type="SUPFAM" id="SSF49899">
    <property type="entry name" value="Concanavalin A-like lectins/glucanases"/>
    <property type="match status" value="1"/>
</dbReference>
<proteinExistence type="predicted"/>
<feature type="region of interest" description="Disordered" evidence="1">
    <location>
        <begin position="472"/>
        <end position="525"/>
    </location>
</feature>
<evidence type="ECO:0000256" key="2">
    <source>
        <dbReference type="SAM" id="SignalP"/>
    </source>
</evidence>
<reference evidence="4" key="1">
    <citation type="submission" date="2017-09" db="EMBL/GenBank/DDBJ databases">
        <title>Polyketide synthases of a Diaporthe helianthi virulent isolate.</title>
        <authorList>
            <person name="Baroncelli R."/>
        </authorList>
    </citation>
    <scope>NUCLEOTIDE SEQUENCE [LARGE SCALE GENOMIC DNA]</scope>
    <source>
        <strain evidence="4">7/96</strain>
    </source>
</reference>
<dbReference type="STRING" id="158607.A0A2P5HQE4"/>
<gene>
    <name evidence="4" type="ORF">DHEL01_v209135</name>
</gene>
<dbReference type="Gene3D" id="2.60.120.200">
    <property type="match status" value="1"/>
</dbReference>
<feature type="compositionally biased region" description="Low complexity" evidence="1">
    <location>
        <begin position="634"/>
        <end position="647"/>
    </location>
</feature>
<feature type="compositionally biased region" description="Polar residues" evidence="1">
    <location>
        <begin position="474"/>
        <end position="484"/>
    </location>
</feature>
<dbReference type="InterPro" id="IPR050546">
    <property type="entry name" value="Glycosyl_Hydrlase_16"/>
</dbReference>
<dbReference type="InParanoid" id="A0A2P5HQE4"/>
<dbReference type="PANTHER" id="PTHR10963:SF68">
    <property type="entry name" value="GLYCOSIDASE CRH1-RELATED"/>
    <property type="match status" value="1"/>
</dbReference>
<feature type="compositionally biased region" description="Low complexity" evidence="1">
    <location>
        <begin position="587"/>
        <end position="608"/>
    </location>
</feature>
<keyword evidence="2" id="KW-0732">Signal</keyword>
<dbReference type="PROSITE" id="PS51762">
    <property type="entry name" value="GH16_2"/>
    <property type="match status" value="1"/>
</dbReference>
<dbReference type="PANTHER" id="PTHR10963">
    <property type="entry name" value="GLYCOSYL HYDROLASE-RELATED"/>
    <property type="match status" value="1"/>
</dbReference>
<dbReference type="EMBL" id="MAVT02000993">
    <property type="protein sequence ID" value="POS72474.1"/>
    <property type="molecule type" value="Genomic_DNA"/>
</dbReference>
<evidence type="ECO:0000259" key="3">
    <source>
        <dbReference type="PROSITE" id="PS51762"/>
    </source>
</evidence>
<feature type="compositionally biased region" description="Polar residues" evidence="1">
    <location>
        <begin position="407"/>
        <end position="454"/>
    </location>
</feature>
<feature type="region of interest" description="Disordered" evidence="1">
    <location>
        <begin position="272"/>
        <end position="348"/>
    </location>
</feature>